<dbReference type="PANTHER" id="PTHR45759">
    <property type="entry name" value="NUCLEOLAR GTP-BINDING PROTEIN 1"/>
    <property type="match status" value="1"/>
</dbReference>
<sequence length="674" mass="76936">MVQYNFKKITVVPNGKDFIDIILSRTQRQTPTVVHKRYAISRLRQFYMRKVKYTQQNFHEKLSTIIDEFPRLDDIHPFYGDLLHVLYNKDHYKLALGQINTARNLISKVAKDYVKLLKYGDSLYRCKSLKVAALGRMCTVIKRIGPSLAYLEQIRQHMARLPSIDPNTRTMLICGYPNVGKSSFMNKITRADVDVQPYAFTTKSLFVGHTDYKYLRYQVIDTPGILDRPFEDRNIIEMCSITALAHLRAAVLFFLDISGSCGYSIAQQAALFHSIKSLFMNKPLIIVCNKTDLQPLDGISEEDRKLVMEMKAEAMKTVIGQGGEPTNEEGVLLTMSTLTEDGVIAVKNAACERLLNQRVELKMKSKKINDCLNRFHVALPKPRDQKERPACIPQAVLEAKAKQAAEKEKRKTEKELEDEYGGAGVYSASLRKNYILANDEWKEDTMPEILDGHNVYDFIDPDILLRLEELEREEGLRQEEEEGDDFEMDGQELSLEEQEALAEIRKKKSLLIQQHRMKKSTAESRPVVPRKFDTDRKFTTGRMGRQLSSLGLDPSLAINRARSKSRGRKRERSVDKREGDGGDAMDIDDNQASKKLRLRSTSRSRSQSRPPGEVIPGEGLKDSAQKIKAIKLAKKSVLKRNKNARRGEADRVIPTLKPKHLFSGKRSIGKTQRR</sequence>
<dbReference type="OMA" id="EWKNDVM"/>
<dbReference type="OrthoDB" id="415015at2759"/>
<dbReference type="eggNOG" id="KOG1490">
    <property type="taxonomic scope" value="Eukaryota"/>
</dbReference>
<keyword evidence="10" id="KW-1185">Reference proteome</keyword>
<accession>A0A0D2NYB3</accession>
<feature type="region of interest" description="Disordered" evidence="7">
    <location>
        <begin position="513"/>
        <end position="621"/>
    </location>
</feature>
<keyword evidence="3" id="KW-0547">Nucleotide-binding</keyword>
<dbReference type="PROSITE" id="PS51710">
    <property type="entry name" value="G_OBG"/>
    <property type="match status" value="1"/>
</dbReference>
<dbReference type="Pfam" id="PF17835">
    <property type="entry name" value="NOG1_N"/>
    <property type="match status" value="1"/>
</dbReference>
<evidence type="ECO:0000256" key="1">
    <source>
        <dbReference type="ARBA" id="ARBA00004604"/>
    </source>
</evidence>
<protein>
    <recommendedName>
        <fullName evidence="6">Nucleolar GTP-binding protein 1</fullName>
    </recommendedName>
</protein>
<dbReference type="FunFam" id="3.40.50.300:FF:000496">
    <property type="entry name" value="Nucleolar GTP-binding protein 1"/>
    <property type="match status" value="1"/>
</dbReference>
<dbReference type="Gene3D" id="1.20.120.1190">
    <property type="match status" value="1"/>
</dbReference>
<dbReference type="STRING" id="29730.A0A0D2NYB3"/>
<feature type="compositionally biased region" description="Basic residues" evidence="7">
    <location>
        <begin position="657"/>
        <end position="674"/>
    </location>
</feature>
<dbReference type="CDD" id="cd01897">
    <property type="entry name" value="NOG"/>
    <property type="match status" value="1"/>
</dbReference>
<dbReference type="InterPro" id="IPR031167">
    <property type="entry name" value="G_OBG"/>
</dbReference>
<dbReference type="InterPro" id="IPR024926">
    <property type="entry name" value="NOG1"/>
</dbReference>
<evidence type="ECO:0000256" key="2">
    <source>
        <dbReference type="ARBA" id="ARBA00022517"/>
    </source>
</evidence>
<dbReference type="InterPro" id="IPR012973">
    <property type="entry name" value="NOG_C"/>
</dbReference>
<dbReference type="Pfam" id="PF08155">
    <property type="entry name" value="NOGCT"/>
    <property type="match status" value="1"/>
</dbReference>
<feature type="domain" description="OBG-type G" evidence="8">
    <location>
        <begin position="169"/>
        <end position="355"/>
    </location>
</feature>
<dbReference type="InterPro" id="IPR041623">
    <property type="entry name" value="NOG1_N"/>
</dbReference>
<dbReference type="Gene3D" id="3.40.50.300">
    <property type="entry name" value="P-loop containing nucleotide triphosphate hydrolases"/>
    <property type="match status" value="1"/>
</dbReference>
<evidence type="ECO:0000313" key="10">
    <source>
        <dbReference type="Proteomes" id="UP000032304"/>
    </source>
</evidence>
<evidence type="ECO:0000313" key="9">
    <source>
        <dbReference type="EMBL" id="KJB19103.1"/>
    </source>
</evidence>
<keyword evidence="5 6" id="KW-0539">Nucleus</keyword>
<dbReference type="FunFam" id="1.20.120.1190:FF:000001">
    <property type="entry name" value="Nucleolar GTP-binding protein 1"/>
    <property type="match status" value="1"/>
</dbReference>
<evidence type="ECO:0000256" key="7">
    <source>
        <dbReference type="SAM" id="MobiDB-lite"/>
    </source>
</evidence>
<dbReference type="Proteomes" id="UP000032304">
    <property type="component" value="Chromosome 3"/>
</dbReference>
<feature type="compositionally biased region" description="Basic residues" evidence="7">
    <location>
        <begin position="561"/>
        <end position="571"/>
    </location>
</feature>
<dbReference type="InterPro" id="IPR010674">
    <property type="entry name" value="NOG1_Rossman_fold_dom"/>
</dbReference>
<evidence type="ECO:0000256" key="5">
    <source>
        <dbReference type="ARBA" id="ARBA00023242"/>
    </source>
</evidence>
<organism evidence="9 10">
    <name type="scientific">Gossypium raimondii</name>
    <name type="common">Peruvian cotton</name>
    <name type="synonym">Gossypium klotzschianum subsp. raimondii</name>
    <dbReference type="NCBI Taxonomy" id="29730"/>
    <lineage>
        <taxon>Eukaryota</taxon>
        <taxon>Viridiplantae</taxon>
        <taxon>Streptophyta</taxon>
        <taxon>Embryophyta</taxon>
        <taxon>Tracheophyta</taxon>
        <taxon>Spermatophyta</taxon>
        <taxon>Magnoliopsida</taxon>
        <taxon>eudicotyledons</taxon>
        <taxon>Gunneridae</taxon>
        <taxon>Pentapetalae</taxon>
        <taxon>rosids</taxon>
        <taxon>malvids</taxon>
        <taxon>Malvales</taxon>
        <taxon>Malvaceae</taxon>
        <taxon>Malvoideae</taxon>
        <taxon>Gossypium</taxon>
    </lineage>
</organism>
<feature type="region of interest" description="Disordered" evidence="7">
    <location>
        <begin position="638"/>
        <end position="674"/>
    </location>
</feature>
<dbReference type="SUPFAM" id="SSF52540">
    <property type="entry name" value="P-loop containing nucleoside triphosphate hydrolases"/>
    <property type="match status" value="1"/>
</dbReference>
<dbReference type="GO" id="GO:0005730">
    <property type="term" value="C:nucleolus"/>
    <property type="evidence" value="ECO:0007669"/>
    <property type="project" value="UniProtKB-SubCell"/>
</dbReference>
<comment type="function">
    <text evidence="6">Involved in the biogenesis of the 60S ribosomal subunit.</text>
</comment>
<comment type="similarity">
    <text evidence="6">Belongs to the TRAFAC class OBG-HflX-like GTPase superfamily. OBG GTPase family. NOG subfamily.</text>
</comment>
<evidence type="ECO:0000256" key="3">
    <source>
        <dbReference type="ARBA" id="ARBA00022741"/>
    </source>
</evidence>
<keyword evidence="4" id="KW-0342">GTP-binding</keyword>
<comment type="subcellular location">
    <subcellularLocation>
        <location evidence="1 6">Nucleus</location>
        <location evidence="1 6">Nucleolus</location>
    </subcellularLocation>
</comment>
<dbReference type="AlphaFoldDB" id="A0A0D2NYB3"/>
<dbReference type="PIRSF" id="PIRSF038919">
    <property type="entry name" value="NOG1"/>
    <property type="match status" value="1"/>
</dbReference>
<dbReference type="GO" id="GO:0005525">
    <property type="term" value="F:GTP binding"/>
    <property type="evidence" value="ECO:0007669"/>
    <property type="project" value="UniProtKB-KW"/>
</dbReference>
<dbReference type="Gramene" id="KJB19103">
    <property type="protein sequence ID" value="KJB19103"/>
    <property type="gene ID" value="B456_003G086000"/>
</dbReference>
<keyword evidence="2 6" id="KW-0690">Ribosome biogenesis</keyword>
<evidence type="ECO:0000256" key="6">
    <source>
        <dbReference type="PIRNR" id="PIRNR038919"/>
    </source>
</evidence>
<dbReference type="GO" id="GO:0042254">
    <property type="term" value="P:ribosome biogenesis"/>
    <property type="evidence" value="ECO:0007669"/>
    <property type="project" value="UniProtKB-KW"/>
</dbReference>
<dbReference type="PRINTS" id="PR00326">
    <property type="entry name" value="GTP1OBG"/>
</dbReference>
<proteinExistence type="inferred from homology"/>
<dbReference type="KEGG" id="gra:105788282"/>
<evidence type="ECO:0000256" key="4">
    <source>
        <dbReference type="ARBA" id="ARBA00023134"/>
    </source>
</evidence>
<dbReference type="Pfam" id="PF06858">
    <property type="entry name" value="NOG1"/>
    <property type="match status" value="1"/>
</dbReference>
<reference evidence="9 10" key="1">
    <citation type="journal article" date="2012" name="Nature">
        <title>Repeated polyploidization of Gossypium genomes and the evolution of spinnable cotton fibres.</title>
        <authorList>
            <person name="Paterson A.H."/>
            <person name="Wendel J.F."/>
            <person name="Gundlach H."/>
            <person name="Guo H."/>
            <person name="Jenkins J."/>
            <person name="Jin D."/>
            <person name="Llewellyn D."/>
            <person name="Showmaker K.C."/>
            <person name="Shu S."/>
            <person name="Udall J."/>
            <person name="Yoo M.J."/>
            <person name="Byers R."/>
            <person name="Chen W."/>
            <person name="Doron-Faigenboim A."/>
            <person name="Duke M.V."/>
            <person name="Gong L."/>
            <person name="Grimwood J."/>
            <person name="Grover C."/>
            <person name="Grupp K."/>
            <person name="Hu G."/>
            <person name="Lee T.H."/>
            <person name="Li J."/>
            <person name="Lin L."/>
            <person name="Liu T."/>
            <person name="Marler B.S."/>
            <person name="Page J.T."/>
            <person name="Roberts A.W."/>
            <person name="Romanel E."/>
            <person name="Sanders W.S."/>
            <person name="Szadkowski E."/>
            <person name="Tan X."/>
            <person name="Tang H."/>
            <person name="Xu C."/>
            <person name="Wang J."/>
            <person name="Wang Z."/>
            <person name="Zhang D."/>
            <person name="Zhang L."/>
            <person name="Ashrafi H."/>
            <person name="Bedon F."/>
            <person name="Bowers J.E."/>
            <person name="Brubaker C.L."/>
            <person name="Chee P.W."/>
            <person name="Das S."/>
            <person name="Gingle A.R."/>
            <person name="Haigler C.H."/>
            <person name="Harker D."/>
            <person name="Hoffmann L.V."/>
            <person name="Hovav R."/>
            <person name="Jones D.C."/>
            <person name="Lemke C."/>
            <person name="Mansoor S."/>
            <person name="ur Rahman M."/>
            <person name="Rainville L.N."/>
            <person name="Rambani A."/>
            <person name="Reddy U.K."/>
            <person name="Rong J.K."/>
            <person name="Saranga Y."/>
            <person name="Scheffler B.E."/>
            <person name="Scheffler J.A."/>
            <person name="Stelly D.M."/>
            <person name="Triplett B.A."/>
            <person name="Van Deynze A."/>
            <person name="Vaslin M.F."/>
            <person name="Waghmare V.N."/>
            <person name="Walford S.A."/>
            <person name="Wright R.J."/>
            <person name="Zaki E.A."/>
            <person name="Zhang T."/>
            <person name="Dennis E.S."/>
            <person name="Mayer K.F."/>
            <person name="Peterson D.G."/>
            <person name="Rokhsar D.S."/>
            <person name="Wang X."/>
            <person name="Schmutz J."/>
        </authorList>
    </citation>
    <scope>NUCLEOTIDE SEQUENCE [LARGE SCALE GENOMIC DNA]</scope>
</reference>
<dbReference type="InterPro" id="IPR006073">
    <property type="entry name" value="GTP-bd"/>
</dbReference>
<dbReference type="EMBL" id="CM001742">
    <property type="protein sequence ID" value="KJB19103.1"/>
    <property type="molecule type" value="Genomic_DNA"/>
</dbReference>
<evidence type="ECO:0000259" key="8">
    <source>
        <dbReference type="PROSITE" id="PS51710"/>
    </source>
</evidence>
<dbReference type="InterPro" id="IPR027417">
    <property type="entry name" value="P-loop_NTPase"/>
</dbReference>
<name>A0A0D2NYB3_GOSRA</name>
<gene>
    <name evidence="9" type="ORF">B456_003G086000</name>
</gene>